<evidence type="ECO:0000313" key="2">
    <source>
        <dbReference type="EMBL" id="MFD1430500.1"/>
    </source>
</evidence>
<evidence type="ECO:0000259" key="1">
    <source>
        <dbReference type="PROSITE" id="PS50943"/>
    </source>
</evidence>
<evidence type="ECO:0000313" key="3">
    <source>
        <dbReference type="Proteomes" id="UP001597196"/>
    </source>
</evidence>
<keyword evidence="3" id="KW-1185">Reference proteome</keyword>
<dbReference type="PANTHER" id="PTHR37038:SF14">
    <property type="entry name" value="TRANSCRIPTIONAL ACTIVATOR"/>
    <property type="match status" value="1"/>
</dbReference>
<sequence>MQREQGPLRILGERVRYYRKLKGLSQAELAKDICTQATISLIEKRNKVPSMNILMRLIGRLDITMDDIVVANHDSIQQSLSDTDKALRRGAYPQAAEFLAKVRSEKLTTEEDKRRFNYYSGMVELFAHKAPDEAIYYFGRVLTPMLVKDRDLLTIMATLGLGLAYAEKGTHERARVYIDQALALLHDAPFPEGRYLDVVITIFWHISRVFFELEEYAAVLTNVKTGIDFATKHDSLFLLDELYALQARAYDALADKRADENYQIAVALARVNHSPQLLAALETETSRRELA</sequence>
<dbReference type="CDD" id="cd00093">
    <property type="entry name" value="HTH_XRE"/>
    <property type="match status" value="1"/>
</dbReference>
<dbReference type="PANTHER" id="PTHR37038">
    <property type="entry name" value="TRANSCRIPTIONAL REGULATOR-RELATED"/>
    <property type="match status" value="1"/>
</dbReference>
<comment type="caution">
    <text evidence="2">The sequence shown here is derived from an EMBL/GenBank/DDBJ whole genome shotgun (WGS) entry which is preliminary data.</text>
</comment>
<protein>
    <submittedName>
        <fullName evidence="2">Helix-turn-helix transcriptional regulator</fullName>
    </submittedName>
</protein>
<dbReference type="Gene3D" id="1.25.40.10">
    <property type="entry name" value="Tetratricopeptide repeat domain"/>
    <property type="match status" value="1"/>
</dbReference>
<dbReference type="RefSeq" id="WP_203627469.1">
    <property type="nucleotide sequence ID" value="NZ_BOLQ01000013.1"/>
</dbReference>
<dbReference type="EMBL" id="JBHTOC010000013">
    <property type="protein sequence ID" value="MFD1430500.1"/>
    <property type="molecule type" value="Genomic_DNA"/>
</dbReference>
<organism evidence="2 3">
    <name type="scientific">Lacticaseibacillus mingshuiensis</name>
    <dbReference type="NCBI Taxonomy" id="2799574"/>
    <lineage>
        <taxon>Bacteria</taxon>
        <taxon>Bacillati</taxon>
        <taxon>Bacillota</taxon>
        <taxon>Bacilli</taxon>
        <taxon>Lactobacillales</taxon>
        <taxon>Lactobacillaceae</taxon>
        <taxon>Lacticaseibacillus</taxon>
    </lineage>
</organism>
<dbReference type="InterPro" id="IPR001387">
    <property type="entry name" value="Cro/C1-type_HTH"/>
</dbReference>
<dbReference type="Pfam" id="PF01381">
    <property type="entry name" value="HTH_3"/>
    <property type="match status" value="1"/>
</dbReference>
<dbReference type="SUPFAM" id="SSF48452">
    <property type="entry name" value="TPR-like"/>
    <property type="match status" value="1"/>
</dbReference>
<dbReference type="Proteomes" id="UP001597196">
    <property type="component" value="Unassembled WGS sequence"/>
</dbReference>
<dbReference type="SUPFAM" id="SSF47413">
    <property type="entry name" value="lambda repressor-like DNA-binding domains"/>
    <property type="match status" value="1"/>
</dbReference>
<dbReference type="InterPro" id="IPR010982">
    <property type="entry name" value="Lambda_DNA-bd_dom_sf"/>
</dbReference>
<dbReference type="InterPro" id="IPR053163">
    <property type="entry name" value="HTH-type_regulator_Rgg"/>
</dbReference>
<name>A0ABW4CL56_9LACO</name>
<dbReference type="PROSITE" id="PS50943">
    <property type="entry name" value="HTH_CROC1"/>
    <property type="match status" value="1"/>
</dbReference>
<gene>
    <name evidence="2" type="ORF">ACFQ4P_09600</name>
</gene>
<proteinExistence type="predicted"/>
<dbReference type="SMART" id="SM00530">
    <property type="entry name" value="HTH_XRE"/>
    <property type="match status" value="1"/>
</dbReference>
<reference evidence="3" key="1">
    <citation type="journal article" date="2019" name="Int. J. Syst. Evol. Microbiol.">
        <title>The Global Catalogue of Microorganisms (GCM) 10K type strain sequencing project: providing services to taxonomists for standard genome sequencing and annotation.</title>
        <authorList>
            <consortium name="The Broad Institute Genomics Platform"/>
            <consortium name="The Broad Institute Genome Sequencing Center for Infectious Disease"/>
            <person name="Wu L."/>
            <person name="Ma J."/>
        </authorList>
    </citation>
    <scope>NUCLEOTIDE SEQUENCE [LARGE SCALE GENOMIC DNA]</scope>
    <source>
        <strain evidence="3">CCM 8980</strain>
    </source>
</reference>
<accession>A0ABW4CL56</accession>
<dbReference type="InterPro" id="IPR011990">
    <property type="entry name" value="TPR-like_helical_dom_sf"/>
</dbReference>
<feature type="domain" description="HTH cro/C1-type" evidence="1">
    <location>
        <begin position="15"/>
        <end position="68"/>
    </location>
</feature>